<evidence type="ECO:0000256" key="2">
    <source>
        <dbReference type="ARBA" id="ARBA00023125"/>
    </source>
</evidence>
<evidence type="ECO:0000256" key="1">
    <source>
        <dbReference type="ARBA" id="ARBA00023015"/>
    </source>
</evidence>
<evidence type="ECO:0000313" key="7">
    <source>
        <dbReference type="Proteomes" id="UP000593579"/>
    </source>
</evidence>
<feature type="domain" description="NAC" evidence="5">
    <location>
        <begin position="16"/>
        <end position="68"/>
    </location>
</feature>
<gene>
    <name evidence="6" type="ORF">Gogos_002101</name>
</gene>
<reference evidence="6 7" key="1">
    <citation type="journal article" date="2019" name="Genome Biol. Evol.">
        <title>Insights into the evolution of the New World diploid cottons (Gossypium, subgenus Houzingenia) based on genome sequencing.</title>
        <authorList>
            <person name="Grover C.E."/>
            <person name="Arick M.A. 2nd"/>
            <person name="Thrash A."/>
            <person name="Conover J.L."/>
            <person name="Sanders W.S."/>
            <person name="Peterson D.G."/>
            <person name="Frelichowski J.E."/>
            <person name="Scheffler J.A."/>
            <person name="Scheffler B.E."/>
            <person name="Wendel J.F."/>
        </authorList>
    </citation>
    <scope>NUCLEOTIDE SEQUENCE [LARGE SCALE GENOMIC DNA]</scope>
    <source>
        <strain evidence="6">5</strain>
        <tissue evidence="6">Leaf</tissue>
    </source>
</reference>
<dbReference type="SUPFAM" id="SSF101941">
    <property type="entry name" value="NAC domain"/>
    <property type="match status" value="2"/>
</dbReference>
<keyword evidence="7" id="KW-1185">Reference proteome</keyword>
<dbReference type="PANTHER" id="PTHR31719:SF148">
    <property type="entry name" value="NAC TRANSCRIPTION FACTOR 25"/>
    <property type="match status" value="1"/>
</dbReference>
<dbReference type="GO" id="GO:0003677">
    <property type="term" value="F:DNA binding"/>
    <property type="evidence" value="ECO:0007669"/>
    <property type="project" value="UniProtKB-KW"/>
</dbReference>
<evidence type="ECO:0000313" key="6">
    <source>
        <dbReference type="EMBL" id="MBA0750709.1"/>
    </source>
</evidence>
<protein>
    <recommendedName>
        <fullName evidence="5">NAC domain-containing protein</fullName>
    </recommendedName>
</protein>
<keyword evidence="3" id="KW-0804">Transcription</keyword>
<evidence type="ECO:0000256" key="3">
    <source>
        <dbReference type="ARBA" id="ARBA00023163"/>
    </source>
</evidence>
<dbReference type="GO" id="GO:0006355">
    <property type="term" value="P:regulation of DNA-templated transcription"/>
    <property type="evidence" value="ECO:0007669"/>
    <property type="project" value="InterPro"/>
</dbReference>
<dbReference type="AlphaFoldDB" id="A0A7J9CQC6"/>
<dbReference type="EMBL" id="JABEZY010000012">
    <property type="protein sequence ID" value="MBA0750709.1"/>
    <property type="molecule type" value="Genomic_DNA"/>
</dbReference>
<dbReference type="OrthoDB" id="774757at2759"/>
<sequence length="138" mass="16391">MASNIYDYRFMLAGTPLGYQFEPTNVELIQYYLLKKVNGEPLPYNFISKYKMYGDQGKEPWKIFGETSSETFLRFHQMDLDIYDYQFMLRGIPLGDRFELIDIELFQYYFLKKGDGGPLPYNVISKYEIYGDQGKDSW</sequence>
<proteinExistence type="predicted"/>
<dbReference type="PANTHER" id="PTHR31719">
    <property type="entry name" value="NAC TRANSCRIPTION FACTOR 56"/>
    <property type="match status" value="1"/>
</dbReference>
<dbReference type="Gene3D" id="2.170.150.80">
    <property type="entry name" value="NAC domain"/>
    <property type="match status" value="1"/>
</dbReference>
<dbReference type="InterPro" id="IPR003441">
    <property type="entry name" value="NAC-dom"/>
</dbReference>
<dbReference type="GO" id="GO:0048731">
    <property type="term" value="P:system development"/>
    <property type="evidence" value="ECO:0007669"/>
    <property type="project" value="TreeGrafter"/>
</dbReference>
<keyword evidence="1" id="KW-0805">Transcription regulation</keyword>
<accession>A0A7J9CQC6</accession>
<evidence type="ECO:0000259" key="5">
    <source>
        <dbReference type="Pfam" id="PF02365"/>
    </source>
</evidence>
<comment type="caution">
    <text evidence="6">The sequence shown here is derived from an EMBL/GenBank/DDBJ whole genome shotgun (WGS) entry which is preliminary data.</text>
</comment>
<dbReference type="Pfam" id="PF02365">
    <property type="entry name" value="NAM"/>
    <property type="match status" value="1"/>
</dbReference>
<keyword evidence="2" id="KW-0238">DNA-binding</keyword>
<keyword evidence="4" id="KW-0539">Nucleus</keyword>
<organism evidence="6 7">
    <name type="scientific">Gossypium gossypioides</name>
    <name type="common">Mexican cotton</name>
    <name type="synonym">Selera gossypioides</name>
    <dbReference type="NCBI Taxonomy" id="34282"/>
    <lineage>
        <taxon>Eukaryota</taxon>
        <taxon>Viridiplantae</taxon>
        <taxon>Streptophyta</taxon>
        <taxon>Embryophyta</taxon>
        <taxon>Tracheophyta</taxon>
        <taxon>Spermatophyta</taxon>
        <taxon>Magnoliopsida</taxon>
        <taxon>eudicotyledons</taxon>
        <taxon>Gunneridae</taxon>
        <taxon>Pentapetalae</taxon>
        <taxon>rosids</taxon>
        <taxon>malvids</taxon>
        <taxon>Malvales</taxon>
        <taxon>Malvaceae</taxon>
        <taxon>Malvoideae</taxon>
        <taxon>Gossypium</taxon>
    </lineage>
</organism>
<name>A0A7J9CQC6_GOSGO</name>
<dbReference type="Proteomes" id="UP000593579">
    <property type="component" value="Unassembled WGS sequence"/>
</dbReference>
<evidence type="ECO:0000256" key="4">
    <source>
        <dbReference type="ARBA" id="ARBA00023242"/>
    </source>
</evidence>
<dbReference type="InterPro" id="IPR036093">
    <property type="entry name" value="NAC_dom_sf"/>
</dbReference>